<evidence type="ECO:0000313" key="4">
    <source>
        <dbReference type="Proteomes" id="UP000282002"/>
    </source>
</evidence>
<protein>
    <submittedName>
        <fullName evidence="3">VCBS repeat-containing protein</fullName>
    </submittedName>
</protein>
<proteinExistence type="predicted"/>
<dbReference type="KEGG" id="taw:EI545_17420"/>
<sequence length="237" mass="25139">MRRALALVLMAGAAQAETVPLAQAEVIRADLAQPTDRYAHAVLGDALEWGGLTLTVNTCLGCAGLHLTDVTITLPPNRVFEDVTTRLADLDSDGRDEVVVVETDLALGASLAIYGAGGKIAATDFIGQPNRWLAPAGIADFDGDGRVEVAYVDRPHLLGDLVFVRLEGDRLVETQRLPGLTNHRIGQDVISGGLRDCGQGPELVLASMDWTRMLGVRDGQVDDLGPMPPEGLTIPPC</sequence>
<feature type="signal peptide" evidence="2">
    <location>
        <begin position="1"/>
        <end position="16"/>
    </location>
</feature>
<feature type="chain" id="PRO_5019379770" evidence="2">
    <location>
        <begin position="17"/>
        <end position="237"/>
    </location>
</feature>
<dbReference type="AlphaFoldDB" id="A0A3S8UAG2"/>
<dbReference type="InterPro" id="IPR028994">
    <property type="entry name" value="Integrin_alpha_N"/>
</dbReference>
<dbReference type="EMBL" id="CP034328">
    <property type="protein sequence ID" value="AZL60445.1"/>
    <property type="molecule type" value="Genomic_DNA"/>
</dbReference>
<evidence type="ECO:0000313" key="3">
    <source>
        <dbReference type="EMBL" id="AZL60445.1"/>
    </source>
</evidence>
<accession>A0A3S8UAG2</accession>
<dbReference type="SUPFAM" id="SSF69318">
    <property type="entry name" value="Integrin alpha N-terminal domain"/>
    <property type="match status" value="1"/>
</dbReference>
<name>A0A3S8UAG2_9RHOB</name>
<dbReference type="OrthoDB" id="58662at2"/>
<dbReference type="Proteomes" id="UP000282002">
    <property type="component" value="Chromosome"/>
</dbReference>
<gene>
    <name evidence="3" type="ORF">EI545_17420</name>
</gene>
<organism evidence="3 4">
    <name type="scientific">Tabrizicola piscis</name>
    <dbReference type="NCBI Taxonomy" id="2494374"/>
    <lineage>
        <taxon>Bacteria</taxon>
        <taxon>Pseudomonadati</taxon>
        <taxon>Pseudomonadota</taxon>
        <taxon>Alphaproteobacteria</taxon>
        <taxon>Rhodobacterales</taxon>
        <taxon>Paracoccaceae</taxon>
        <taxon>Tabrizicola</taxon>
    </lineage>
</organism>
<reference evidence="3 4" key="1">
    <citation type="submission" date="2018-12" db="EMBL/GenBank/DDBJ databases">
        <title>Complete genome sequencing of Tabrizicola sp. K13M18.</title>
        <authorList>
            <person name="Bae J.-W."/>
        </authorList>
    </citation>
    <scope>NUCLEOTIDE SEQUENCE [LARGE SCALE GENOMIC DNA]</scope>
    <source>
        <strain evidence="3 4">K13M18</strain>
    </source>
</reference>
<dbReference type="InterPro" id="IPR013517">
    <property type="entry name" value="FG-GAP"/>
</dbReference>
<keyword evidence="4" id="KW-1185">Reference proteome</keyword>
<dbReference type="Pfam" id="PF13517">
    <property type="entry name" value="FG-GAP_3"/>
    <property type="match status" value="1"/>
</dbReference>
<dbReference type="RefSeq" id="WP_125326637.1">
    <property type="nucleotide sequence ID" value="NZ_CP034328.1"/>
</dbReference>
<keyword evidence="1 2" id="KW-0732">Signal</keyword>
<evidence type="ECO:0000256" key="2">
    <source>
        <dbReference type="SAM" id="SignalP"/>
    </source>
</evidence>
<evidence type="ECO:0000256" key="1">
    <source>
        <dbReference type="ARBA" id="ARBA00022729"/>
    </source>
</evidence>